<comment type="caution">
    <text evidence="2">The sequence shown here is derived from an EMBL/GenBank/DDBJ whole genome shotgun (WGS) entry which is preliminary data.</text>
</comment>
<organism evidence="2 3">
    <name type="scientific">Streptomyces argenteolus</name>
    <dbReference type="NCBI Taxonomy" id="67274"/>
    <lineage>
        <taxon>Bacteria</taxon>
        <taxon>Bacillati</taxon>
        <taxon>Actinomycetota</taxon>
        <taxon>Actinomycetes</taxon>
        <taxon>Kitasatosporales</taxon>
        <taxon>Streptomycetaceae</taxon>
        <taxon>Streptomyces</taxon>
    </lineage>
</organism>
<accession>A0ABW6XAM1</accession>
<name>A0ABW6XAM1_9ACTN</name>
<reference evidence="2 3" key="1">
    <citation type="submission" date="2024-10" db="EMBL/GenBank/DDBJ databases">
        <title>The Natural Products Discovery Center: Release of the First 8490 Sequenced Strains for Exploring Actinobacteria Biosynthetic Diversity.</title>
        <authorList>
            <person name="Kalkreuter E."/>
            <person name="Kautsar S.A."/>
            <person name="Yang D."/>
            <person name="Bader C.D."/>
            <person name="Teijaro C.N."/>
            <person name="Fluegel L."/>
            <person name="Davis C.M."/>
            <person name="Simpson J.R."/>
            <person name="Lauterbach L."/>
            <person name="Steele A.D."/>
            <person name="Gui C."/>
            <person name="Meng S."/>
            <person name="Li G."/>
            <person name="Viehrig K."/>
            <person name="Ye F."/>
            <person name="Su P."/>
            <person name="Kiefer A.F."/>
            <person name="Nichols A."/>
            <person name="Cepeda A.J."/>
            <person name="Yan W."/>
            <person name="Fan B."/>
            <person name="Jiang Y."/>
            <person name="Adhikari A."/>
            <person name="Zheng C.-J."/>
            <person name="Schuster L."/>
            <person name="Cowan T.M."/>
            <person name="Smanski M.J."/>
            <person name="Chevrette M.G."/>
            <person name="De Carvalho L.P.S."/>
            <person name="Shen B."/>
        </authorList>
    </citation>
    <scope>NUCLEOTIDE SEQUENCE [LARGE SCALE GENOMIC DNA]</scope>
    <source>
        <strain evidence="2 3">NPDC012540</strain>
    </source>
</reference>
<dbReference type="Proteomes" id="UP001602322">
    <property type="component" value="Unassembled WGS sequence"/>
</dbReference>
<evidence type="ECO:0000313" key="3">
    <source>
        <dbReference type="Proteomes" id="UP001602322"/>
    </source>
</evidence>
<gene>
    <name evidence="2" type="ORF">ACFY8O_20670</name>
</gene>
<sequence>MSLPELPLSLTSRQAADGAVVTLSLPTGDTRIRIPPAQDGDLVRAHVGGQEVLLRIAVPGPSNGVRWLGFLAVAAAFVLAVLLVDSIGEGDSTASPPPSGSPASLSKDALSSQDPHTEAPSAAASEGPYTQAPYTQTPYTEEPYTQDPYDAGDQTPDPYTSGTCLNGTLPDSTTAQEVSDVEEVSCAAADAHYQVIETIPATSDMSRCASEPRTQYAFSSRVTIGGATVNAYVYCLVGLGSYAR</sequence>
<feature type="compositionally biased region" description="Low complexity" evidence="1">
    <location>
        <begin position="128"/>
        <end position="146"/>
    </location>
</feature>
<evidence type="ECO:0000256" key="1">
    <source>
        <dbReference type="SAM" id="MobiDB-lite"/>
    </source>
</evidence>
<evidence type="ECO:0000313" key="2">
    <source>
        <dbReference type="EMBL" id="MFF5898323.1"/>
    </source>
</evidence>
<keyword evidence="3" id="KW-1185">Reference proteome</keyword>
<dbReference type="RefSeq" id="WP_387904361.1">
    <property type="nucleotide sequence ID" value="NZ_JBIBEG010000005.1"/>
</dbReference>
<feature type="region of interest" description="Disordered" evidence="1">
    <location>
        <begin position="90"/>
        <end position="172"/>
    </location>
</feature>
<dbReference type="EMBL" id="JBIBEG010000005">
    <property type="protein sequence ID" value="MFF5898323.1"/>
    <property type="molecule type" value="Genomic_DNA"/>
</dbReference>
<feature type="compositionally biased region" description="Polar residues" evidence="1">
    <location>
        <begin position="157"/>
        <end position="172"/>
    </location>
</feature>
<protein>
    <submittedName>
        <fullName evidence="2">Uncharacterized protein</fullName>
    </submittedName>
</protein>
<proteinExistence type="predicted"/>